<dbReference type="PANTHER" id="PTHR43578">
    <property type="entry name" value="NADH-QUINONE OXIDOREDUCTASE SUBUNIT F"/>
    <property type="match status" value="1"/>
</dbReference>
<dbReference type="PANTHER" id="PTHR43578:SF3">
    <property type="entry name" value="NADH-QUINONE OXIDOREDUCTASE SUBUNIT F"/>
    <property type="match status" value="1"/>
</dbReference>
<keyword evidence="8" id="KW-1185">Reference proteome</keyword>
<reference evidence="7" key="2">
    <citation type="submission" date="2020-09" db="EMBL/GenBank/DDBJ databases">
        <authorList>
            <person name="Sun Q."/>
            <person name="Ohkuma M."/>
        </authorList>
    </citation>
    <scope>NUCLEOTIDE SEQUENCE</scope>
    <source>
        <strain evidence="7">JCM 19596</strain>
    </source>
</reference>
<dbReference type="SUPFAM" id="SSF140490">
    <property type="entry name" value="Nqo1C-terminal domain-like"/>
    <property type="match status" value="1"/>
</dbReference>
<dbReference type="Pfam" id="PF01512">
    <property type="entry name" value="Complex1_51K"/>
    <property type="match status" value="1"/>
</dbReference>
<name>A0A830F8F6_9EURY</name>
<dbReference type="Pfam" id="PF10589">
    <property type="entry name" value="NADH_4Fe-4S"/>
    <property type="match status" value="1"/>
</dbReference>
<dbReference type="GO" id="GO:0046872">
    <property type="term" value="F:metal ion binding"/>
    <property type="evidence" value="ECO:0007669"/>
    <property type="project" value="UniProtKB-KW"/>
</dbReference>
<evidence type="ECO:0000259" key="6">
    <source>
        <dbReference type="SMART" id="SM00928"/>
    </source>
</evidence>
<dbReference type="Gene3D" id="1.20.1440.230">
    <property type="entry name" value="NADH-ubiquinone oxidoreductase 51kDa subunit, iron-sulphur binding domain"/>
    <property type="match status" value="1"/>
</dbReference>
<keyword evidence="3" id="KW-0479">Metal-binding</keyword>
<accession>A0A830F8F6</accession>
<evidence type="ECO:0000256" key="4">
    <source>
        <dbReference type="ARBA" id="ARBA00023004"/>
    </source>
</evidence>
<dbReference type="RefSeq" id="WP_229774073.1">
    <property type="nucleotide sequence ID" value="NZ_BMPG01000003.1"/>
</dbReference>
<dbReference type="SUPFAM" id="SSF142019">
    <property type="entry name" value="Nqo1 FMN-binding domain-like"/>
    <property type="match status" value="1"/>
</dbReference>
<feature type="domain" description="NADH-ubiquinone oxidoreductase 51kDa subunit iron-sulphur binding" evidence="6">
    <location>
        <begin position="381"/>
        <end position="426"/>
    </location>
</feature>
<evidence type="ECO:0000313" key="8">
    <source>
        <dbReference type="Proteomes" id="UP000607197"/>
    </source>
</evidence>
<keyword evidence="5" id="KW-0411">Iron-sulfur</keyword>
<evidence type="ECO:0000256" key="5">
    <source>
        <dbReference type="ARBA" id="ARBA00023014"/>
    </source>
</evidence>
<dbReference type="InterPro" id="IPR037207">
    <property type="entry name" value="Nuop51_4Fe4S-bd_sf"/>
</dbReference>
<dbReference type="InterPro" id="IPR019575">
    <property type="entry name" value="Nuop51_4Fe4S-bd"/>
</dbReference>
<dbReference type="Proteomes" id="UP000607197">
    <property type="component" value="Unassembled WGS sequence"/>
</dbReference>
<organism evidence="7 8">
    <name type="scientific">Halocalculus aciditolerans</name>
    <dbReference type="NCBI Taxonomy" id="1383812"/>
    <lineage>
        <taxon>Archaea</taxon>
        <taxon>Methanobacteriati</taxon>
        <taxon>Methanobacteriota</taxon>
        <taxon>Stenosarchaea group</taxon>
        <taxon>Halobacteria</taxon>
        <taxon>Halobacteriales</taxon>
        <taxon>Halobacteriaceae</taxon>
        <taxon>Halocalculus</taxon>
    </lineage>
</organism>
<evidence type="ECO:0000256" key="2">
    <source>
        <dbReference type="ARBA" id="ARBA00022485"/>
    </source>
</evidence>
<protein>
    <submittedName>
        <fullName evidence="7">NADH dehydrogenase</fullName>
    </submittedName>
</protein>
<dbReference type="SMART" id="SM00928">
    <property type="entry name" value="NADH_4Fe-4S"/>
    <property type="match status" value="1"/>
</dbReference>
<dbReference type="Gene3D" id="3.40.50.11540">
    <property type="entry name" value="NADH-ubiquinone oxidoreductase 51kDa subunit"/>
    <property type="match status" value="1"/>
</dbReference>
<comment type="similarity">
    <text evidence="1">Belongs to the complex I 51 kDa subunit family.</text>
</comment>
<evidence type="ECO:0000256" key="3">
    <source>
        <dbReference type="ARBA" id="ARBA00022723"/>
    </source>
</evidence>
<gene>
    <name evidence="7" type="ORF">GCM10009039_23520</name>
</gene>
<evidence type="ECO:0000313" key="7">
    <source>
        <dbReference type="EMBL" id="GGL64881.1"/>
    </source>
</evidence>
<sequence>MVRVAGRGAEEVAAAARERTDVPVVDVGSTGVPGVEPLVVATDDGRSAFYANATPDDAESVASVIGEPTRALPDADATVTHDETGALPVPDLDGFSGSRSVLARCGWLRPASADDYAESVGFTDAAADEVVDAAGGVLGRGWGDWNADEPAGALWEGVRDRDGSPAVVVNAHGNPGDALLAESDPFAVLEGAAHVARVVDAVQVFVYVSETDERARDTLEAAAAAYPDFPTDVAVVEGPSAYRAAEPTMAIEAVEGNHRLEARLRPPGPEVEGVFGEPTVVHTARTFAHVAGAVRGDDTSTRVLSVTGDTQDVTVELGETDTVRSAVEASGATDYTGVLVGGRFGGLTRKLDVAPTPIALDERDLGTDGVLEVLGSDACPVAFVGRRSQFAADSNCGRCVPCREGSTQLSELLRDIYDGEFNEAKITELLRVMESTSICAFGRNAPRPVRTGLREFRDHFEAHANGECPSGQCLVDADAEAETEAEAATL</sequence>
<keyword evidence="2" id="KW-0004">4Fe-4S</keyword>
<reference evidence="7" key="1">
    <citation type="journal article" date="2014" name="Int. J. Syst. Evol. Microbiol.">
        <title>Complete genome sequence of Corynebacterium casei LMG S-19264T (=DSM 44701T), isolated from a smear-ripened cheese.</title>
        <authorList>
            <consortium name="US DOE Joint Genome Institute (JGI-PGF)"/>
            <person name="Walter F."/>
            <person name="Albersmeier A."/>
            <person name="Kalinowski J."/>
            <person name="Ruckert C."/>
        </authorList>
    </citation>
    <scope>NUCLEOTIDE SEQUENCE</scope>
    <source>
        <strain evidence="7">JCM 19596</strain>
    </source>
</reference>
<dbReference type="InterPro" id="IPR011538">
    <property type="entry name" value="Nuo51_FMN-bd"/>
</dbReference>
<dbReference type="EMBL" id="BMPG01000003">
    <property type="protein sequence ID" value="GGL64881.1"/>
    <property type="molecule type" value="Genomic_DNA"/>
</dbReference>
<dbReference type="InterPro" id="IPR037225">
    <property type="entry name" value="Nuo51_FMN-bd_sf"/>
</dbReference>
<dbReference type="GO" id="GO:0051539">
    <property type="term" value="F:4 iron, 4 sulfur cluster binding"/>
    <property type="evidence" value="ECO:0007669"/>
    <property type="project" value="UniProtKB-KW"/>
</dbReference>
<proteinExistence type="inferred from homology"/>
<dbReference type="AlphaFoldDB" id="A0A830F8F6"/>
<keyword evidence="4" id="KW-0408">Iron</keyword>
<comment type="caution">
    <text evidence="7">The sequence shown here is derived from an EMBL/GenBank/DDBJ whole genome shotgun (WGS) entry which is preliminary data.</text>
</comment>
<evidence type="ECO:0000256" key="1">
    <source>
        <dbReference type="ARBA" id="ARBA00007523"/>
    </source>
</evidence>